<evidence type="ECO:0000256" key="1">
    <source>
        <dbReference type="SAM" id="MobiDB-lite"/>
    </source>
</evidence>
<dbReference type="Proteomes" id="UP001500683">
    <property type="component" value="Unassembled WGS sequence"/>
</dbReference>
<organism evidence="2 3">
    <name type="scientific">Actinomadura miaoliensis</name>
    <dbReference type="NCBI Taxonomy" id="430685"/>
    <lineage>
        <taxon>Bacteria</taxon>
        <taxon>Bacillati</taxon>
        <taxon>Actinomycetota</taxon>
        <taxon>Actinomycetes</taxon>
        <taxon>Streptosporangiales</taxon>
        <taxon>Thermomonosporaceae</taxon>
        <taxon>Actinomadura</taxon>
    </lineage>
</organism>
<dbReference type="EMBL" id="BAAAZG010000002">
    <property type="protein sequence ID" value="GAA4060358.1"/>
    <property type="molecule type" value="Genomic_DNA"/>
</dbReference>
<feature type="compositionally biased region" description="Polar residues" evidence="1">
    <location>
        <begin position="1"/>
        <end position="15"/>
    </location>
</feature>
<feature type="region of interest" description="Disordered" evidence="1">
    <location>
        <begin position="1"/>
        <end position="79"/>
    </location>
</feature>
<protein>
    <submittedName>
        <fullName evidence="2">Uncharacterized protein</fullName>
    </submittedName>
</protein>
<evidence type="ECO:0000313" key="3">
    <source>
        <dbReference type="Proteomes" id="UP001500683"/>
    </source>
</evidence>
<evidence type="ECO:0000313" key="2">
    <source>
        <dbReference type="EMBL" id="GAA4060358.1"/>
    </source>
</evidence>
<comment type="caution">
    <text evidence="2">The sequence shown here is derived from an EMBL/GenBank/DDBJ whole genome shotgun (WGS) entry which is preliminary data.</text>
</comment>
<reference evidence="3" key="1">
    <citation type="journal article" date="2019" name="Int. J. Syst. Evol. Microbiol.">
        <title>The Global Catalogue of Microorganisms (GCM) 10K type strain sequencing project: providing services to taxonomists for standard genome sequencing and annotation.</title>
        <authorList>
            <consortium name="The Broad Institute Genomics Platform"/>
            <consortium name="The Broad Institute Genome Sequencing Center for Infectious Disease"/>
            <person name="Wu L."/>
            <person name="Ma J."/>
        </authorList>
    </citation>
    <scope>NUCLEOTIDE SEQUENCE [LARGE SCALE GENOMIC DNA]</scope>
    <source>
        <strain evidence="3">JCM 16702</strain>
    </source>
</reference>
<accession>A0ABP7V642</accession>
<name>A0ABP7V642_9ACTN</name>
<keyword evidence="3" id="KW-1185">Reference proteome</keyword>
<proteinExistence type="predicted"/>
<gene>
    <name evidence="2" type="ORF">GCM10022214_11350</name>
</gene>
<sequence>MPSWTPRASGNTDLMTSRDKPDGCFPCLPAGDSRPRRSRRPAERAADAATQVRRPRPHNSIRQSICPGRRAGYTKWTGP</sequence>